<sequence length="10" mass="1358">MNFHQFRHLQ</sequence>
<dbReference type="EMBL" id="HACA01018618">
    <property type="protein sequence ID" value="CDW35979.1"/>
    <property type="molecule type" value="Transcribed_RNA"/>
</dbReference>
<name>A0A0K2UCL4_LEPSM</name>
<evidence type="ECO:0000313" key="1">
    <source>
        <dbReference type="EMBL" id="CDW35979.1"/>
    </source>
</evidence>
<reference evidence="1" key="1">
    <citation type="submission" date="2014-05" db="EMBL/GenBank/DDBJ databases">
        <authorList>
            <person name="Chronopoulou M."/>
        </authorList>
    </citation>
    <scope>NUCLEOTIDE SEQUENCE</scope>
    <source>
        <tissue evidence="1">Whole organism</tissue>
    </source>
</reference>
<accession>A0A0K2UCL4</accession>
<organism evidence="1">
    <name type="scientific">Lepeophtheirus salmonis</name>
    <name type="common">Salmon louse</name>
    <name type="synonym">Caligus salmonis</name>
    <dbReference type="NCBI Taxonomy" id="72036"/>
    <lineage>
        <taxon>Eukaryota</taxon>
        <taxon>Metazoa</taxon>
        <taxon>Ecdysozoa</taxon>
        <taxon>Arthropoda</taxon>
        <taxon>Crustacea</taxon>
        <taxon>Multicrustacea</taxon>
        <taxon>Hexanauplia</taxon>
        <taxon>Copepoda</taxon>
        <taxon>Siphonostomatoida</taxon>
        <taxon>Caligidae</taxon>
        <taxon>Lepeophtheirus</taxon>
    </lineage>
</organism>
<protein>
    <submittedName>
        <fullName evidence="1">Uncharacterized protein</fullName>
    </submittedName>
</protein>
<proteinExistence type="predicted"/>